<evidence type="ECO:0000313" key="2">
    <source>
        <dbReference type="EMBL" id="QOD59042.1"/>
    </source>
</evidence>
<accession>A0A5F0YWV9</accession>
<keyword evidence="2" id="KW-0614">Plasmid</keyword>
<dbReference type="Pfam" id="PF07603">
    <property type="entry name" value="Lcl_C"/>
    <property type="match status" value="1"/>
</dbReference>
<organism evidence="2 3">
    <name type="scientific">Photobacterium damsela subsp. piscicida</name>
    <name type="common">Pasteurella piscicida</name>
    <dbReference type="NCBI Taxonomy" id="38294"/>
    <lineage>
        <taxon>Bacteria</taxon>
        <taxon>Pseudomonadati</taxon>
        <taxon>Pseudomonadota</taxon>
        <taxon>Gammaproteobacteria</taxon>
        <taxon>Vibrionales</taxon>
        <taxon>Vibrionaceae</taxon>
        <taxon>Photobacterium</taxon>
    </lineage>
</organism>
<name>A0A5F0YWV9_PHODP</name>
<feature type="domain" description="Lcl C-terminal" evidence="1">
    <location>
        <begin position="6"/>
        <end position="79"/>
    </location>
</feature>
<gene>
    <name evidence="2" type="ORF">IC627_22760</name>
</gene>
<dbReference type="RefSeq" id="WP_135300326.1">
    <property type="nucleotide sequence ID" value="NZ_CP061864.1"/>
</dbReference>
<dbReference type="InterPro" id="IPR011460">
    <property type="entry name" value="Lcl_C"/>
</dbReference>
<dbReference type="Proteomes" id="UP000516656">
    <property type="component" value="Plasmid pPHDP70"/>
</dbReference>
<reference evidence="2 3" key="1">
    <citation type="submission" date="2020-09" db="EMBL/GenBank/DDBJ databases">
        <title>Complete, closed and curated genome sequences of Photobacterium damselae subsp. piscicida isolates from Australia indicate localised evolution and additional plasmid-borne pathogenicity mechanisms.</title>
        <authorList>
            <person name="Baseggio L."/>
            <person name="Silayeva O."/>
            <person name="Buller N."/>
            <person name="Landos M."/>
            <person name="Engelstaedter J."/>
            <person name="Barnes A.C."/>
        </authorList>
    </citation>
    <scope>NUCLEOTIDE SEQUENCE [LARGE SCALE GENOMIC DNA]</scope>
    <source>
        <strain evidence="2 3">AS-16-0540-1</strain>
        <plasmid evidence="2 3">pPHDP70</plasmid>
    </source>
</reference>
<sequence length="84" mass="9289">MAIKIWRLPSIEELRSIANYENSQTLLDTDYFYNYEGGALIWSGTPSSNGEGTAWCMDSSNGQAKLCHKQSNSASIRLARGGKQ</sequence>
<evidence type="ECO:0000313" key="3">
    <source>
        <dbReference type="Proteomes" id="UP000516656"/>
    </source>
</evidence>
<evidence type="ECO:0000259" key="1">
    <source>
        <dbReference type="Pfam" id="PF07603"/>
    </source>
</evidence>
<proteinExistence type="predicted"/>
<geneLocation type="plasmid" evidence="2 3">
    <name>pPHDP70</name>
</geneLocation>
<dbReference type="EMBL" id="CP061857">
    <property type="protein sequence ID" value="QOD59042.1"/>
    <property type="molecule type" value="Genomic_DNA"/>
</dbReference>
<protein>
    <submittedName>
        <fullName evidence="2">DUF1566 domain-containing protein</fullName>
    </submittedName>
</protein>
<dbReference type="AlphaFoldDB" id="A0A5F0YWV9"/>